<dbReference type="GeneID" id="19305542"/>
<dbReference type="Gene3D" id="3.40.50.1820">
    <property type="entry name" value="alpha/beta hydrolase"/>
    <property type="match status" value="1"/>
</dbReference>
<dbReference type="SUPFAM" id="SSF53474">
    <property type="entry name" value="alpha/beta-Hydrolases"/>
    <property type="match status" value="1"/>
</dbReference>
<organism evidence="2 3">
    <name type="scientific">Gloeophyllum trabeum (strain ATCC 11539 / FP-39264 / Madison 617)</name>
    <name type="common">Brown rot fungus</name>
    <dbReference type="NCBI Taxonomy" id="670483"/>
    <lineage>
        <taxon>Eukaryota</taxon>
        <taxon>Fungi</taxon>
        <taxon>Dikarya</taxon>
        <taxon>Basidiomycota</taxon>
        <taxon>Agaricomycotina</taxon>
        <taxon>Agaricomycetes</taxon>
        <taxon>Gloeophyllales</taxon>
        <taxon>Gloeophyllaceae</taxon>
        <taxon>Gloeophyllum</taxon>
    </lineage>
</organism>
<dbReference type="InterPro" id="IPR029058">
    <property type="entry name" value="AB_hydrolase_fold"/>
</dbReference>
<feature type="region of interest" description="Disordered" evidence="1">
    <location>
        <begin position="18"/>
        <end position="38"/>
    </location>
</feature>
<dbReference type="KEGG" id="gtr:GLOTRDRAFT_34199"/>
<name>S7QJX7_GLOTA</name>
<dbReference type="EMBL" id="KB469297">
    <property type="protein sequence ID" value="EPQ59513.1"/>
    <property type="molecule type" value="Genomic_DNA"/>
</dbReference>
<evidence type="ECO:0000313" key="3">
    <source>
        <dbReference type="Proteomes" id="UP000030669"/>
    </source>
</evidence>
<dbReference type="InterPro" id="IPR050266">
    <property type="entry name" value="AB_hydrolase_sf"/>
</dbReference>
<dbReference type="HOGENOM" id="CLU_346014_0_0_1"/>
<feature type="compositionally biased region" description="Polar residues" evidence="1">
    <location>
        <begin position="18"/>
        <end position="29"/>
    </location>
</feature>
<accession>S7QJX7</accession>
<dbReference type="OrthoDB" id="19657at2759"/>
<dbReference type="RefSeq" id="XP_007861746.1">
    <property type="nucleotide sequence ID" value="XM_007863555.1"/>
</dbReference>
<evidence type="ECO:0000313" key="2">
    <source>
        <dbReference type="EMBL" id="EPQ59513.1"/>
    </source>
</evidence>
<dbReference type="Proteomes" id="UP000030669">
    <property type="component" value="Unassembled WGS sequence"/>
</dbReference>
<reference evidence="2 3" key="1">
    <citation type="journal article" date="2012" name="Science">
        <title>The Paleozoic origin of enzymatic lignin decomposition reconstructed from 31 fungal genomes.</title>
        <authorList>
            <person name="Floudas D."/>
            <person name="Binder M."/>
            <person name="Riley R."/>
            <person name="Barry K."/>
            <person name="Blanchette R.A."/>
            <person name="Henrissat B."/>
            <person name="Martinez A.T."/>
            <person name="Otillar R."/>
            <person name="Spatafora J.W."/>
            <person name="Yadav J.S."/>
            <person name="Aerts A."/>
            <person name="Benoit I."/>
            <person name="Boyd A."/>
            <person name="Carlson A."/>
            <person name="Copeland A."/>
            <person name="Coutinho P.M."/>
            <person name="de Vries R.P."/>
            <person name="Ferreira P."/>
            <person name="Findley K."/>
            <person name="Foster B."/>
            <person name="Gaskell J."/>
            <person name="Glotzer D."/>
            <person name="Gorecki P."/>
            <person name="Heitman J."/>
            <person name="Hesse C."/>
            <person name="Hori C."/>
            <person name="Igarashi K."/>
            <person name="Jurgens J.A."/>
            <person name="Kallen N."/>
            <person name="Kersten P."/>
            <person name="Kohler A."/>
            <person name="Kuees U."/>
            <person name="Kumar T.K.A."/>
            <person name="Kuo A."/>
            <person name="LaButti K."/>
            <person name="Larrondo L.F."/>
            <person name="Lindquist E."/>
            <person name="Ling A."/>
            <person name="Lombard V."/>
            <person name="Lucas S."/>
            <person name="Lundell T."/>
            <person name="Martin R."/>
            <person name="McLaughlin D.J."/>
            <person name="Morgenstern I."/>
            <person name="Morin E."/>
            <person name="Murat C."/>
            <person name="Nagy L.G."/>
            <person name="Nolan M."/>
            <person name="Ohm R.A."/>
            <person name="Patyshakuliyeva A."/>
            <person name="Rokas A."/>
            <person name="Ruiz-Duenas F.J."/>
            <person name="Sabat G."/>
            <person name="Salamov A."/>
            <person name="Samejima M."/>
            <person name="Schmutz J."/>
            <person name="Slot J.C."/>
            <person name="St John F."/>
            <person name="Stenlid J."/>
            <person name="Sun H."/>
            <person name="Sun S."/>
            <person name="Syed K."/>
            <person name="Tsang A."/>
            <person name="Wiebenga A."/>
            <person name="Young D."/>
            <person name="Pisabarro A."/>
            <person name="Eastwood D.C."/>
            <person name="Martin F."/>
            <person name="Cullen D."/>
            <person name="Grigoriev I.V."/>
            <person name="Hibbett D.S."/>
        </authorList>
    </citation>
    <scope>NUCLEOTIDE SEQUENCE [LARGE SCALE GENOMIC DNA]</scope>
    <source>
        <strain evidence="2 3">ATCC 11539</strain>
    </source>
</reference>
<feature type="region of interest" description="Disordered" evidence="1">
    <location>
        <begin position="745"/>
        <end position="766"/>
    </location>
</feature>
<dbReference type="STRING" id="670483.S7QJX7"/>
<feature type="non-terminal residue" evidence="2">
    <location>
        <position position="1"/>
    </location>
</feature>
<dbReference type="GO" id="GO:0016020">
    <property type="term" value="C:membrane"/>
    <property type="evidence" value="ECO:0007669"/>
    <property type="project" value="TreeGrafter"/>
</dbReference>
<protein>
    <submittedName>
        <fullName evidence="2">Alpha/beta-hydrolase</fullName>
    </submittedName>
</protein>
<dbReference type="GO" id="GO:0016787">
    <property type="term" value="F:hydrolase activity"/>
    <property type="evidence" value="ECO:0007669"/>
    <property type="project" value="UniProtKB-KW"/>
</dbReference>
<evidence type="ECO:0000256" key="1">
    <source>
        <dbReference type="SAM" id="MobiDB-lite"/>
    </source>
</evidence>
<dbReference type="OMA" id="FEYSCKE"/>
<sequence length="817" mass="90643">DPAGVKALLDQLRQSQAWQESVAPSNSVDSAPAPQAEYRHDVSVPEQFQPAVNSTSVASLLSQLQASSSFTSVTNGTQAEPLTLGASPEHSGLQPLLGQDVPAPSRVAQVFPSSARKQDLRWLSFQQALPHLARLGEDPSCVSVIAQMRQEQADLEKQLYEERMAIYKKHEAKVRVAWTRANIVGGLSRHEADMMSDAFQKELRKFDLERALTAWDGLVSKQQAALEGLGVPGMFITDASADREVRAVSSFTDGENSGSKESCRFSKALLGVMVDEKQRIFSRHSREALGSCGIYGDGVASCDCITVYYLHLQCAYYDRSDLACGCHKVYHLMPYVDLFSAASGRPDTDDFASIWYTTNTHFCCVSSFDPKKPTVILLHPPALDSTWMNPQMTDPRISTRYNIIAFDLRCCGKSLSRPTGLHDAYVEAADLAFAHQILHLPPAHVFAVGSQSVPIALRFAALFPEMCLSLTLCAVPPPTELKHVFTALEEMFQSWCHAEDLESLEHAGMEIVRYVTGSDADLDLADELIAHWTVHYPPTRRSRTMQAITVVMNRTPMTPREYEAIRCPVLIIQGEYSEPQPVKYGEVLLESLVNAPQRKFFVVKGGQGFMSLVPSFANIVNQAFAKFLAGITKPTDDSVLRPPSEPMYDRMKRALEDLADFVDDPSIADRDPRSSLSFSCCRPEVAQSQMDTIKNYAKSQKDAYNPLGPDGRPIRKYSERIQGHWFHGERDGLSYVETALPPGDRRVRERKDTSGLSVPHLPPSEPISYELAQDSRIRRATYNPQSFAVDKHVIKGSMNKVMASTGVPLPRVMHGML</sequence>
<dbReference type="PANTHER" id="PTHR43798:SF33">
    <property type="entry name" value="HYDROLASE, PUTATIVE (AFU_ORTHOLOGUE AFUA_2G14860)-RELATED"/>
    <property type="match status" value="1"/>
</dbReference>
<proteinExistence type="predicted"/>
<dbReference type="AlphaFoldDB" id="S7QJX7"/>
<dbReference type="PANTHER" id="PTHR43798">
    <property type="entry name" value="MONOACYLGLYCEROL LIPASE"/>
    <property type="match status" value="1"/>
</dbReference>
<keyword evidence="3" id="KW-1185">Reference proteome</keyword>
<gene>
    <name evidence="2" type="ORF">GLOTRDRAFT_34199</name>
</gene>
<dbReference type="eggNOG" id="ENOG502S4I8">
    <property type="taxonomic scope" value="Eukaryota"/>
</dbReference>
<keyword evidence="2" id="KW-0378">Hydrolase</keyword>